<evidence type="ECO:0000256" key="7">
    <source>
        <dbReference type="HAMAP-Rule" id="MF_01217"/>
    </source>
</evidence>
<dbReference type="RefSeq" id="WP_128686398.1">
    <property type="nucleotide sequence ID" value="NZ_CP029684.2"/>
</dbReference>
<comment type="function">
    <text evidence="7 9">Carrier of the growing fatty acid chain in fatty acid biosynthesis.</text>
</comment>
<dbReference type="InterPro" id="IPR036736">
    <property type="entry name" value="ACP-like_sf"/>
</dbReference>
<comment type="PTM">
    <text evidence="9">4'-phosphopantetheine is transferred from CoA to a specific serine of apo-ACP by acpS.</text>
</comment>
<dbReference type="HAMAP" id="MF_01217">
    <property type="entry name" value="Acyl_carrier"/>
    <property type="match status" value="1"/>
</dbReference>
<dbReference type="InterPro" id="IPR003231">
    <property type="entry name" value="ACP"/>
</dbReference>
<feature type="modified residue" description="O-(pantetheine 4'-phosphoryl)serine" evidence="7">
    <location>
        <position position="39"/>
    </location>
</feature>
<comment type="PTM">
    <text evidence="7">4'-phosphopantetheine is transferred from CoA to a specific serine of apo-ACP by AcpS. This modification is essential for activity because fatty acids are bound in thioester linkage to the sulfhydryl of the prosthetic group.</text>
</comment>
<evidence type="ECO:0000256" key="1">
    <source>
        <dbReference type="ARBA" id="ARBA00022450"/>
    </source>
</evidence>
<dbReference type="PANTHER" id="PTHR20863:SF76">
    <property type="entry name" value="CARRIER DOMAIN-CONTAINING PROTEIN"/>
    <property type="match status" value="1"/>
</dbReference>
<dbReference type="Proteomes" id="UP000286907">
    <property type="component" value="Chromosome"/>
</dbReference>
<name>A0AAJ1VNL8_9LACO</name>
<comment type="pathway">
    <text evidence="7 9">Lipid metabolism; fatty acid biosynthesis.</text>
</comment>
<reference evidence="12" key="3">
    <citation type="submission" date="2020-01" db="EMBL/GenBank/DDBJ databases">
        <authorList>
            <person name="Cousin F.J."/>
            <person name="Le Guellec R."/>
            <person name="Cretenet M."/>
        </authorList>
    </citation>
    <scope>NUCLEOTIDE SEQUENCE</scope>
    <source>
        <strain evidence="12">UCMA 15228</strain>
    </source>
</reference>
<reference evidence="11" key="2">
    <citation type="submission" date="2019-01" db="EMBL/GenBank/DDBJ databases">
        <title>Oenococcus sicerae UCMA17102.</title>
        <authorList>
            <person name="Cousin F.J."/>
            <person name="Le Guellec R."/>
            <person name="Cretenet M."/>
        </authorList>
    </citation>
    <scope>NUCLEOTIDE SEQUENCE</scope>
    <source>
        <strain evidence="11">UCMA17102</strain>
    </source>
</reference>
<dbReference type="GO" id="GO:0000035">
    <property type="term" value="F:acyl binding"/>
    <property type="evidence" value="ECO:0007669"/>
    <property type="project" value="TreeGrafter"/>
</dbReference>
<evidence type="ECO:0000256" key="4">
    <source>
        <dbReference type="ARBA" id="ARBA00022832"/>
    </source>
</evidence>
<feature type="domain" description="Carrier" evidence="10">
    <location>
        <begin position="1"/>
        <end position="79"/>
    </location>
</feature>
<dbReference type="NCBIfam" id="TIGR00517">
    <property type="entry name" value="acyl_carrier"/>
    <property type="match status" value="1"/>
</dbReference>
<evidence type="ECO:0000259" key="10">
    <source>
        <dbReference type="PROSITE" id="PS50075"/>
    </source>
</evidence>
<evidence type="ECO:0000313" key="11">
    <source>
        <dbReference type="EMBL" id="MDN6900349.1"/>
    </source>
</evidence>
<keyword evidence="4 7" id="KW-0276">Fatty acid metabolism</keyword>
<dbReference type="GO" id="GO:0005737">
    <property type="term" value="C:cytoplasm"/>
    <property type="evidence" value="ECO:0007669"/>
    <property type="project" value="UniProtKB-SubCell"/>
</dbReference>
<dbReference type="EMBL" id="SDWY01000002">
    <property type="protein sequence ID" value="MDN6900349.1"/>
    <property type="molecule type" value="Genomic_DNA"/>
</dbReference>
<keyword evidence="7" id="KW-0963">Cytoplasm</keyword>
<dbReference type="InterPro" id="IPR009081">
    <property type="entry name" value="PP-bd_ACP"/>
</dbReference>
<keyword evidence="1 7" id="KW-0596">Phosphopantetheine</keyword>
<gene>
    <name evidence="7 11" type="primary">acpP</name>
    <name evidence="12" type="ORF">DLJ48_04995</name>
    <name evidence="11" type="ORF">EVC35_04930</name>
</gene>
<dbReference type="GO" id="GO:0000036">
    <property type="term" value="F:acyl carrier activity"/>
    <property type="evidence" value="ECO:0007669"/>
    <property type="project" value="UniProtKB-UniRule"/>
</dbReference>
<protein>
    <recommendedName>
        <fullName evidence="7 8">Acyl carrier protein</fullName>
        <shortName evidence="7">ACP</shortName>
    </recommendedName>
</protein>
<evidence type="ECO:0000256" key="9">
    <source>
        <dbReference type="RuleBase" id="RU003545"/>
    </source>
</evidence>
<dbReference type="Gene3D" id="1.10.1200.10">
    <property type="entry name" value="ACP-like"/>
    <property type="match status" value="1"/>
</dbReference>
<evidence type="ECO:0000256" key="5">
    <source>
        <dbReference type="ARBA" id="ARBA00023098"/>
    </source>
</evidence>
<keyword evidence="6 7" id="KW-0275">Fatty acid biosynthesis</keyword>
<evidence type="ECO:0000256" key="3">
    <source>
        <dbReference type="ARBA" id="ARBA00022553"/>
    </source>
</evidence>
<comment type="similarity">
    <text evidence="7">Belongs to the acyl carrier protein (ACP) family.</text>
</comment>
<keyword evidence="2 7" id="KW-0444">Lipid biosynthesis</keyword>
<accession>A0AAJ1VNL8</accession>
<organism evidence="11 14">
    <name type="scientific">Oenococcus sicerae</name>
    <dbReference type="NCBI Taxonomy" id="2203724"/>
    <lineage>
        <taxon>Bacteria</taxon>
        <taxon>Bacillati</taxon>
        <taxon>Bacillota</taxon>
        <taxon>Bacilli</taxon>
        <taxon>Lactobacillales</taxon>
        <taxon>Lactobacillaceae</taxon>
        <taxon>Oenococcus</taxon>
    </lineage>
</organism>
<evidence type="ECO:0000313" key="12">
    <source>
        <dbReference type="EMBL" id="QAS69924.1"/>
    </source>
</evidence>
<dbReference type="AlphaFoldDB" id="A0AAJ1VNL8"/>
<dbReference type="SUPFAM" id="SSF47336">
    <property type="entry name" value="ACP-like"/>
    <property type="match status" value="1"/>
</dbReference>
<comment type="subcellular location">
    <subcellularLocation>
        <location evidence="7">Cytoplasm</location>
    </subcellularLocation>
</comment>
<evidence type="ECO:0000256" key="6">
    <source>
        <dbReference type="ARBA" id="ARBA00023160"/>
    </source>
</evidence>
<keyword evidence="13" id="KW-1185">Reference proteome</keyword>
<proteinExistence type="inferred from homology"/>
<evidence type="ECO:0000256" key="2">
    <source>
        <dbReference type="ARBA" id="ARBA00022516"/>
    </source>
</evidence>
<evidence type="ECO:0000313" key="14">
    <source>
        <dbReference type="Proteomes" id="UP001167919"/>
    </source>
</evidence>
<dbReference type="Pfam" id="PF00550">
    <property type="entry name" value="PP-binding"/>
    <property type="match status" value="1"/>
</dbReference>
<evidence type="ECO:0000256" key="8">
    <source>
        <dbReference type="NCBIfam" id="TIGR00517"/>
    </source>
</evidence>
<dbReference type="Proteomes" id="UP001167919">
    <property type="component" value="Unassembled WGS sequence"/>
</dbReference>
<dbReference type="NCBIfam" id="NF002150">
    <property type="entry name" value="PRK00982.1-4"/>
    <property type="match status" value="1"/>
</dbReference>
<dbReference type="PROSITE" id="PS50075">
    <property type="entry name" value="CARRIER"/>
    <property type="match status" value="1"/>
</dbReference>
<keyword evidence="5 7" id="KW-0443">Lipid metabolism</keyword>
<dbReference type="PANTHER" id="PTHR20863">
    <property type="entry name" value="ACYL CARRIER PROTEIN"/>
    <property type="match status" value="1"/>
</dbReference>
<sequence length="84" mass="9607">MTKDEIAAKLADEVSKRFDLPKTKINADLDFTKDVDADSIDFVELVMELEDEYDIEIPDEDAAKMITFQSTVDYLYAHTGDRVK</sequence>
<dbReference type="EMBL" id="CP029684">
    <property type="protein sequence ID" value="QAS69924.1"/>
    <property type="molecule type" value="Genomic_DNA"/>
</dbReference>
<keyword evidence="3 7" id="KW-0597">Phosphoprotein</keyword>
<reference evidence="12 13" key="1">
    <citation type="journal article" date="2019" name="Syst. Appl. Microbiol.">
        <title>Oenococcus sicerae sp. nov., isolated from French cider.</title>
        <authorList>
            <person name="Cousin F.J."/>
            <person name="Le Guellec R."/>
            <person name="Chagnot C."/>
            <person name="Goux D."/>
            <person name="Dalmasso M."/>
            <person name="Laplace J.M."/>
            <person name="Cretenet M."/>
        </authorList>
    </citation>
    <scope>NUCLEOTIDE SEQUENCE [LARGE SCALE GENOMIC DNA]</scope>
    <source>
        <strain evidence="12 13">UCMA 15228</strain>
    </source>
</reference>
<dbReference type="NCBIfam" id="NF002148">
    <property type="entry name" value="PRK00982.1-2"/>
    <property type="match status" value="1"/>
</dbReference>
<evidence type="ECO:0000313" key="13">
    <source>
        <dbReference type="Proteomes" id="UP000286907"/>
    </source>
</evidence>